<dbReference type="SMART" id="SM00862">
    <property type="entry name" value="Trans_reg_C"/>
    <property type="match status" value="1"/>
</dbReference>
<dbReference type="InterPro" id="IPR011990">
    <property type="entry name" value="TPR-like_helical_dom_sf"/>
</dbReference>
<keyword evidence="3" id="KW-0812">Transmembrane</keyword>
<dbReference type="RefSeq" id="WP_263342567.1">
    <property type="nucleotide sequence ID" value="NZ_JAGSYH010000013.1"/>
</dbReference>
<keyword evidence="6" id="KW-1185">Reference proteome</keyword>
<dbReference type="CDD" id="cd00383">
    <property type="entry name" value="trans_reg_C"/>
    <property type="match status" value="1"/>
</dbReference>
<protein>
    <submittedName>
        <fullName evidence="5">Winged helix-turn-helix domain-containing protein</fullName>
    </submittedName>
</protein>
<organism evidence="5 6">
    <name type="scientific">Acidicapsa dinghuensis</name>
    <dbReference type="NCBI Taxonomy" id="2218256"/>
    <lineage>
        <taxon>Bacteria</taxon>
        <taxon>Pseudomonadati</taxon>
        <taxon>Acidobacteriota</taxon>
        <taxon>Terriglobia</taxon>
        <taxon>Terriglobales</taxon>
        <taxon>Acidobacteriaceae</taxon>
        <taxon>Acidicapsa</taxon>
    </lineage>
</organism>
<reference evidence="6" key="1">
    <citation type="journal article" date="2019" name="Int. J. Syst. Evol. Microbiol.">
        <title>The Global Catalogue of Microorganisms (GCM) 10K type strain sequencing project: providing services to taxonomists for standard genome sequencing and annotation.</title>
        <authorList>
            <consortium name="The Broad Institute Genomics Platform"/>
            <consortium name="The Broad Institute Genome Sequencing Center for Infectious Disease"/>
            <person name="Wu L."/>
            <person name="Ma J."/>
        </authorList>
    </citation>
    <scope>NUCLEOTIDE SEQUENCE [LARGE SCALE GENOMIC DNA]</scope>
    <source>
        <strain evidence="6">JCM 4087</strain>
    </source>
</reference>
<evidence type="ECO:0000256" key="3">
    <source>
        <dbReference type="SAM" id="Phobius"/>
    </source>
</evidence>
<dbReference type="InterPro" id="IPR016032">
    <property type="entry name" value="Sig_transdc_resp-reg_C-effctor"/>
</dbReference>
<gene>
    <name evidence="5" type="ORF">ACFPT7_23125</name>
</gene>
<dbReference type="Pfam" id="PF00486">
    <property type="entry name" value="Trans_reg_C"/>
    <property type="match status" value="1"/>
</dbReference>
<feature type="domain" description="OmpR/PhoB-type" evidence="4">
    <location>
        <begin position="3"/>
        <end position="101"/>
    </location>
</feature>
<keyword evidence="3" id="KW-1133">Transmembrane helix</keyword>
<dbReference type="PANTHER" id="PTHR12558:SF33">
    <property type="entry name" value="BLL7664 PROTEIN"/>
    <property type="match status" value="1"/>
</dbReference>
<evidence type="ECO:0000313" key="5">
    <source>
        <dbReference type="EMBL" id="MFC5865217.1"/>
    </source>
</evidence>
<dbReference type="InterPro" id="IPR036388">
    <property type="entry name" value="WH-like_DNA-bd_sf"/>
</dbReference>
<comment type="caution">
    <text evidence="5">The sequence shown here is derived from an EMBL/GenBank/DDBJ whole genome shotgun (WGS) entry which is preliminary data.</text>
</comment>
<dbReference type="PANTHER" id="PTHR12558">
    <property type="entry name" value="CELL DIVISION CYCLE 16,23,27"/>
    <property type="match status" value="1"/>
</dbReference>
<dbReference type="NCBIfam" id="NF047558">
    <property type="entry name" value="TPR_END_plus"/>
    <property type="match status" value="1"/>
</dbReference>
<dbReference type="Gene3D" id="1.10.10.10">
    <property type="entry name" value="Winged helix-like DNA-binding domain superfamily/Winged helix DNA-binding domain"/>
    <property type="match status" value="1"/>
</dbReference>
<dbReference type="SUPFAM" id="SSF46894">
    <property type="entry name" value="C-terminal effector domain of the bipartite response regulators"/>
    <property type="match status" value="1"/>
</dbReference>
<dbReference type="SMART" id="SM00028">
    <property type="entry name" value="TPR"/>
    <property type="match status" value="5"/>
</dbReference>
<accession>A0ABW1EN44</accession>
<feature type="transmembrane region" description="Helical" evidence="3">
    <location>
        <begin position="164"/>
        <end position="184"/>
    </location>
</feature>
<evidence type="ECO:0000256" key="1">
    <source>
        <dbReference type="ARBA" id="ARBA00023125"/>
    </source>
</evidence>
<evidence type="ECO:0000313" key="6">
    <source>
        <dbReference type="Proteomes" id="UP001596091"/>
    </source>
</evidence>
<dbReference type="InterPro" id="IPR001867">
    <property type="entry name" value="OmpR/PhoB-type_DNA-bd"/>
</dbReference>
<feature type="DNA-binding region" description="OmpR/PhoB-type" evidence="2">
    <location>
        <begin position="3"/>
        <end position="101"/>
    </location>
</feature>
<dbReference type="PROSITE" id="PS51755">
    <property type="entry name" value="OMPR_PHOB"/>
    <property type="match status" value="1"/>
</dbReference>
<keyword evidence="1 2" id="KW-0238">DNA-binding</keyword>
<evidence type="ECO:0000259" key="4">
    <source>
        <dbReference type="PROSITE" id="PS51755"/>
    </source>
</evidence>
<sequence>MPDSHYEFGCFHLIPSEQLLLRSGSPVPLAPKTFEILLTLVTQHGHLVTREVLMQKVWPDSFVEETNLTVNISLLRKILGDAADQRPWIATIPKRGYRFHDAVTVHPRNAVLDSEPAPAPPASSEIASSIEEPVHAEVTSTPDEQYASVVAAKPGPVLRNRPRYWIVAAAIVLVAGGIVAVLLFRHQQSGRLPEIRSLAVLPFESTGAGSDDQYLGIGLTDALISRLGRLSHLEVRPIGAVRDFSKGYDPTSVGRQLNVQAVLAGVVQRIGDRTHVAVHLQRVSDAKVLWADSFDEHNTSDFEIEESISQRLVDAMTLKLSQGEKQQLAKPNTPNNQAYDLYIQGRYYWNKRSVESVQKSIDLFRQATSIDPNYAAAWSGLADAWILAGSYGNSFIAPADAMPRAKEAAEKALALDDSSAEAHTSLAYIHLTWDWDMAGAEREFKRAIELNPNYVNAHHWYSHELIALGRVAESHEESESALALDPTDVVINEHMAWHHMMAREYDRSIPQANKAVELDPNFVQAHRVLALSLLYSGRENDACAEFMKGVELSHHDPVANAYLARCYALDHRPADARKILTSLEQAASERYISAAEIAAGYAALNDAEAALKWLNKACEERSGSLIYLNADRVWDPLRSNPGFQICVKRVNLPLLADESVKSK</sequence>
<dbReference type="Gene3D" id="3.40.50.10610">
    <property type="entry name" value="ABC-type transport auxiliary lipoprotein component"/>
    <property type="match status" value="1"/>
</dbReference>
<proteinExistence type="predicted"/>
<dbReference type="SUPFAM" id="SSF48452">
    <property type="entry name" value="TPR-like"/>
    <property type="match status" value="2"/>
</dbReference>
<dbReference type="InterPro" id="IPR019734">
    <property type="entry name" value="TPR_rpt"/>
</dbReference>
<keyword evidence="3" id="KW-0472">Membrane</keyword>
<dbReference type="EMBL" id="JBHSPH010000017">
    <property type="protein sequence ID" value="MFC5865217.1"/>
    <property type="molecule type" value="Genomic_DNA"/>
</dbReference>
<dbReference type="Proteomes" id="UP001596091">
    <property type="component" value="Unassembled WGS sequence"/>
</dbReference>
<name>A0ABW1EN44_9BACT</name>
<dbReference type="Gene3D" id="1.25.40.10">
    <property type="entry name" value="Tetratricopeptide repeat domain"/>
    <property type="match status" value="2"/>
</dbReference>
<evidence type="ECO:0000256" key="2">
    <source>
        <dbReference type="PROSITE-ProRule" id="PRU01091"/>
    </source>
</evidence>